<name>A0ABT3PLK4_9BACT</name>
<dbReference type="EMBL" id="JAGGJA010000004">
    <property type="protein sequence ID" value="MCW9706830.1"/>
    <property type="molecule type" value="Genomic_DNA"/>
</dbReference>
<keyword evidence="4" id="KW-0276">Fatty acid metabolism</keyword>
<accession>A0ABT3PLK4</accession>
<evidence type="ECO:0000256" key="4">
    <source>
        <dbReference type="ARBA" id="ARBA00022832"/>
    </source>
</evidence>
<dbReference type="CDD" id="cd00586">
    <property type="entry name" value="4HBT"/>
    <property type="match status" value="1"/>
</dbReference>
<keyword evidence="2" id="KW-0444">Lipid biosynthesis</keyword>
<evidence type="ECO:0000256" key="5">
    <source>
        <dbReference type="ARBA" id="ARBA00022946"/>
    </source>
</evidence>
<dbReference type="RefSeq" id="WP_265765562.1">
    <property type="nucleotide sequence ID" value="NZ_JAGGJA010000004.1"/>
</dbReference>
<evidence type="ECO:0000256" key="6">
    <source>
        <dbReference type="ARBA" id="ARBA00023098"/>
    </source>
</evidence>
<dbReference type="Pfam" id="PF01643">
    <property type="entry name" value="Acyl-ACP_TE"/>
    <property type="match status" value="1"/>
</dbReference>
<evidence type="ECO:0000256" key="7">
    <source>
        <dbReference type="ARBA" id="ARBA00023160"/>
    </source>
</evidence>
<dbReference type="InterPro" id="IPR002864">
    <property type="entry name" value="Acyl-ACP_thioesterase_NHD"/>
</dbReference>
<dbReference type="InterPro" id="IPR049427">
    <property type="entry name" value="Acyl-ACP_TE_C"/>
</dbReference>
<evidence type="ECO:0000313" key="11">
    <source>
        <dbReference type="Proteomes" id="UP001207918"/>
    </source>
</evidence>
<evidence type="ECO:0000259" key="8">
    <source>
        <dbReference type="Pfam" id="PF01643"/>
    </source>
</evidence>
<dbReference type="PANTHER" id="PTHR31727:SF6">
    <property type="entry name" value="OLEOYL-ACYL CARRIER PROTEIN THIOESTERASE 1, CHLOROPLASTIC"/>
    <property type="match status" value="1"/>
</dbReference>
<reference evidence="10 11" key="1">
    <citation type="submission" date="2021-03" db="EMBL/GenBank/DDBJ databases">
        <title>Aliifodinibius sp. nov., a new bacterium isolated from saline soil.</title>
        <authorList>
            <person name="Galisteo C."/>
            <person name="De La Haba R."/>
            <person name="Sanchez-Porro C."/>
            <person name="Ventosa A."/>
        </authorList>
    </citation>
    <scope>NUCLEOTIDE SEQUENCE [LARGE SCALE GENOMIC DNA]</scope>
    <source>
        <strain evidence="10 11">1BSP15-2V2</strain>
    </source>
</reference>
<comment type="similarity">
    <text evidence="1">Belongs to the acyl-ACP thioesterase family.</text>
</comment>
<gene>
    <name evidence="10" type="ORF">J6I44_08170</name>
</gene>
<comment type="caution">
    <text evidence="10">The sequence shown here is derived from an EMBL/GenBank/DDBJ whole genome shotgun (WGS) entry which is preliminary data.</text>
</comment>
<dbReference type="Proteomes" id="UP001207918">
    <property type="component" value="Unassembled WGS sequence"/>
</dbReference>
<proteinExistence type="inferred from homology"/>
<dbReference type="SUPFAM" id="SSF54637">
    <property type="entry name" value="Thioesterase/thiol ester dehydrase-isomerase"/>
    <property type="match status" value="2"/>
</dbReference>
<evidence type="ECO:0000256" key="3">
    <source>
        <dbReference type="ARBA" id="ARBA00022801"/>
    </source>
</evidence>
<keyword evidence="5" id="KW-0809">Transit peptide</keyword>
<feature type="domain" description="Acyl-ACP thioesterase-like C-terminal" evidence="9">
    <location>
        <begin position="157"/>
        <end position="233"/>
    </location>
</feature>
<keyword evidence="3" id="KW-0378">Hydrolase</keyword>
<keyword evidence="6" id="KW-0443">Lipid metabolism</keyword>
<evidence type="ECO:0000313" key="10">
    <source>
        <dbReference type="EMBL" id="MCW9706830.1"/>
    </source>
</evidence>
<keyword evidence="11" id="KW-1185">Reference proteome</keyword>
<organism evidence="10 11">
    <name type="scientific">Fodinibius salsisoli</name>
    <dbReference type="NCBI Taxonomy" id="2820877"/>
    <lineage>
        <taxon>Bacteria</taxon>
        <taxon>Pseudomonadati</taxon>
        <taxon>Balneolota</taxon>
        <taxon>Balneolia</taxon>
        <taxon>Balneolales</taxon>
        <taxon>Balneolaceae</taxon>
        <taxon>Fodinibius</taxon>
    </lineage>
</organism>
<evidence type="ECO:0000256" key="1">
    <source>
        <dbReference type="ARBA" id="ARBA00006500"/>
    </source>
</evidence>
<keyword evidence="7" id="KW-0275">Fatty acid biosynthesis</keyword>
<sequence length="244" mass="28436">MSEENIFFEEQFKIRASEIGPNQKATLPAICNLLQEIAGNHARQLSFDITDLRKEQLTWVLHQLHVKIDRFPEWRETVTIKTWPSGGDGIRAYRDFLILDEKKHVIGSSLSYWLILDLTSRRPHRIPKKILDRVPDDTEHVLPITKEKFPELHDIHATRQFNVRKTDLDLNNHVNNVRYIEWALSNLAEEENISEINIKFIAESLFNDSVIAKSGVAETVEDDAKIHELVRKRDEKLLCRAITK</sequence>
<dbReference type="InterPro" id="IPR029069">
    <property type="entry name" value="HotDog_dom_sf"/>
</dbReference>
<dbReference type="InterPro" id="IPR045023">
    <property type="entry name" value="FATA/B"/>
</dbReference>
<feature type="domain" description="Acyl-ACP thioesterase N-terminal hotdog" evidence="8">
    <location>
        <begin position="8"/>
        <end position="132"/>
    </location>
</feature>
<evidence type="ECO:0000259" key="9">
    <source>
        <dbReference type="Pfam" id="PF20791"/>
    </source>
</evidence>
<dbReference type="Pfam" id="PF20791">
    <property type="entry name" value="Acyl-ACP_TE_C"/>
    <property type="match status" value="1"/>
</dbReference>
<evidence type="ECO:0000256" key="2">
    <source>
        <dbReference type="ARBA" id="ARBA00022516"/>
    </source>
</evidence>
<dbReference type="Gene3D" id="3.10.129.10">
    <property type="entry name" value="Hotdog Thioesterase"/>
    <property type="match status" value="1"/>
</dbReference>
<protein>
    <submittedName>
        <fullName evidence="10">Acyl-[acyl-carrier-protein] thioesterase</fullName>
    </submittedName>
</protein>
<dbReference type="PANTHER" id="PTHR31727">
    <property type="entry name" value="OLEOYL-ACYL CARRIER PROTEIN THIOESTERASE 1, CHLOROPLASTIC"/>
    <property type="match status" value="1"/>
</dbReference>